<dbReference type="EMBL" id="JBHSDU010000010">
    <property type="protein sequence ID" value="MFC4311817.1"/>
    <property type="molecule type" value="Genomic_DNA"/>
</dbReference>
<accession>A0ABV8SXS9</accession>
<dbReference type="Proteomes" id="UP001595904">
    <property type="component" value="Unassembled WGS sequence"/>
</dbReference>
<name>A0ABV8SXS9_9GAMM</name>
<keyword evidence="2" id="KW-1185">Reference proteome</keyword>
<organism evidence="1 2">
    <name type="scientific">Steroidobacter flavus</name>
    <dbReference type="NCBI Taxonomy" id="1842136"/>
    <lineage>
        <taxon>Bacteria</taxon>
        <taxon>Pseudomonadati</taxon>
        <taxon>Pseudomonadota</taxon>
        <taxon>Gammaproteobacteria</taxon>
        <taxon>Steroidobacterales</taxon>
        <taxon>Steroidobacteraceae</taxon>
        <taxon>Steroidobacter</taxon>
    </lineage>
</organism>
<comment type="caution">
    <text evidence="1">The sequence shown here is derived from an EMBL/GenBank/DDBJ whole genome shotgun (WGS) entry which is preliminary data.</text>
</comment>
<protein>
    <submittedName>
        <fullName evidence="1">Uncharacterized protein</fullName>
    </submittedName>
</protein>
<sequence length="306" mass="32852">MRTWIVPLLVGTVAIVALAVTKQGEDVEQHPINQSAITARTERIESAPAIVETSKSARSCAGQQLEIAMNETIEPVCMGTFVTKHNGSVRAHQISTLTVPQRWLRVEVAGGTILSTAWGSHVRPEFHCQAGGCKGITISRRDARGVRMMTFEHTALMPTSSNATPSTRESLRLSGRIEIPAEELSELACPDQGVSIVTSDSSSQTFCPQGGAGFEVADDGSKRYRFSNLDGESILVATDQNQQIRRVQFEGEVSLACRTGECGSVRMSVADAEGARRFTFSGTTLIDTESGQSNAVLNGSLILPPM</sequence>
<dbReference type="RefSeq" id="WP_380600683.1">
    <property type="nucleotide sequence ID" value="NZ_JBHSDU010000010.1"/>
</dbReference>
<gene>
    <name evidence="1" type="ORF">ACFPN2_22220</name>
</gene>
<reference evidence="2" key="1">
    <citation type="journal article" date="2019" name="Int. J. Syst. Evol. Microbiol.">
        <title>The Global Catalogue of Microorganisms (GCM) 10K type strain sequencing project: providing services to taxonomists for standard genome sequencing and annotation.</title>
        <authorList>
            <consortium name="The Broad Institute Genomics Platform"/>
            <consortium name="The Broad Institute Genome Sequencing Center for Infectious Disease"/>
            <person name="Wu L."/>
            <person name="Ma J."/>
        </authorList>
    </citation>
    <scope>NUCLEOTIDE SEQUENCE [LARGE SCALE GENOMIC DNA]</scope>
    <source>
        <strain evidence="2">CGMCC 1.10759</strain>
    </source>
</reference>
<evidence type="ECO:0000313" key="2">
    <source>
        <dbReference type="Proteomes" id="UP001595904"/>
    </source>
</evidence>
<proteinExistence type="predicted"/>
<evidence type="ECO:0000313" key="1">
    <source>
        <dbReference type="EMBL" id="MFC4311817.1"/>
    </source>
</evidence>